<accession>A0A0V0Z1L5</accession>
<evidence type="ECO:0000313" key="2">
    <source>
        <dbReference type="Proteomes" id="UP000054783"/>
    </source>
</evidence>
<proteinExistence type="predicted"/>
<reference evidence="1 2" key="1">
    <citation type="submission" date="2015-01" db="EMBL/GenBank/DDBJ databases">
        <title>Evolution of Trichinella species and genotypes.</title>
        <authorList>
            <person name="Korhonen P.K."/>
            <person name="Edoardo P."/>
            <person name="Giuseppe L.R."/>
            <person name="Gasser R.B."/>
        </authorList>
    </citation>
    <scope>NUCLEOTIDE SEQUENCE [LARGE SCALE GENOMIC DNA]</scope>
    <source>
        <strain evidence="1">ISS2496</strain>
    </source>
</reference>
<name>A0A0V0Z1L5_9BILA</name>
<dbReference type="EMBL" id="JYDQ01000901">
    <property type="protein sequence ID" value="KRY06179.1"/>
    <property type="molecule type" value="Genomic_DNA"/>
</dbReference>
<sequence length="70" mass="8110">MASFGRVVPFSPLLILDQIHFTFTFNYPFFNLDICFCNARIHVILHKINASNWISKFIFDPGAHLPPFDP</sequence>
<gene>
    <name evidence="1" type="ORF">T12_1031</name>
</gene>
<keyword evidence="2" id="KW-1185">Reference proteome</keyword>
<protein>
    <submittedName>
        <fullName evidence="1">Uncharacterized protein</fullName>
    </submittedName>
</protein>
<organism evidence="1 2">
    <name type="scientific">Trichinella patagoniensis</name>
    <dbReference type="NCBI Taxonomy" id="990121"/>
    <lineage>
        <taxon>Eukaryota</taxon>
        <taxon>Metazoa</taxon>
        <taxon>Ecdysozoa</taxon>
        <taxon>Nematoda</taxon>
        <taxon>Enoplea</taxon>
        <taxon>Dorylaimia</taxon>
        <taxon>Trichinellida</taxon>
        <taxon>Trichinellidae</taxon>
        <taxon>Trichinella</taxon>
    </lineage>
</organism>
<dbReference type="AlphaFoldDB" id="A0A0V0Z1L5"/>
<dbReference type="Proteomes" id="UP000054783">
    <property type="component" value="Unassembled WGS sequence"/>
</dbReference>
<comment type="caution">
    <text evidence="1">The sequence shown here is derived from an EMBL/GenBank/DDBJ whole genome shotgun (WGS) entry which is preliminary data.</text>
</comment>
<evidence type="ECO:0000313" key="1">
    <source>
        <dbReference type="EMBL" id="KRY06179.1"/>
    </source>
</evidence>